<dbReference type="Gene3D" id="3.30.2310.20">
    <property type="entry name" value="RelE-like"/>
    <property type="match status" value="1"/>
</dbReference>
<keyword evidence="2" id="KW-1185">Reference proteome</keyword>
<sequence>MSPWPPSSPTTASAISRQDLVAAPTLDEFRRLPGRCHELDGNRRGQLALDVEGGRRLIFSPNGSNIRRADGGLDWALVESVCVLEVVDYHD</sequence>
<protein>
    <recommendedName>
        <fullName evidence="3">Killer suppression protein HigA</fullName>
    </recommendedName>
</protein>
<evidence type="ECO:0000313" key="1">
    <source>
        <dbReference type="EMBL" id="BBX58026.1"/>
    </source>
</evidence>
<name>A0A7I7LDC0_9MYCO</name>
<dbReference type="AlphaFoldDB" id="A0A7I7LDC0"/>
<dbReference type="RefSeq" id="WP_198913243.1">
    <property type="nucleotide sequence ID" value="NZ_AP022572.1"/>
</dbReference>
<dbReference type="InterPro" id="IPR035093">
    <property type="entry name" value="RelE/ParE_toxin_dom_sf"/>
</dbReference>
<evidence type="ECO:0008006" key="3">
    <source>
        <dbReference type="Google" id="ProtNLM"/>
    </source>
</evidence>
<organism evidence="1 2">
    <name type="scientific">Mycobacterium shottsii</name>
    <dbReference type="NCBI Taxonomy" id="133549"/>
    <lineage>
        <taxon>Bacteria</taxon>
        <taxon>Bacillati</taxon>
        <taxon>Actinomycetota</taxon>
        <taxon>Actinomycetes</taxon>
        <taxon>Mycobacteriales</taxon>
        <taxon>Mycobacteriaceae</taxon>
        <taxon>Mycobacterium</taxon>
        <taxon>Mycobacterium ulcerans group</taxon>
    </lineage>
</organism>
<dbReference type="EMBL" id="AP022572">
    <property type="protein sequence ID" value="BBX58026.1"/>
    <property type="molecule type" value="Genomic_DNA"/>
</dbReference>
<gene>
    <name evidence="1" type="ORF">MSHO_33710</name>
</gene>
<dbReference type="KEGG" id="msho:MSHO_33710"/>
<evidence type="ECO:0000313" key="2">
    <source>
        <dbReference type="Proteomes" id="UP000467164"/>
    </source>
</evidence>
<dbReference type="Proteomes" id="UP000467164">
    <property type="component" value="Chromosome"/>
</dbReference>
<accession>A0A7I7LDC0</accession>
<proteinExistence type="predicted"/>
<reference evidence="1 2" key="1">
    <citation type="journal article" date="2019" name="Emerg. Microbes Infect.">
        <title>Comprehensive subspecies identification of 175 nontuberculous mycobacteria species based on 7547 genomic profiles.</title>
        <authorList>
            <person name="Matsumoto Y."/>
            <person name="Kinjo T."/>
            <person name="Motooka D."/>
            <person name="Nabeya D."/>
            <person name="Jung N."/>
            <person name="Uechi K."/>
            <person name="Horii T."/>
            <person name="Iida T."/>
            <person name="Fujita J."/>
            <person name="Nakamura S."/>
        </authorList>
    </citation>
    <scope>NUCLEOTIDE SEQUENCE [LARGE SCALE GENOMIC DNA]</scope>
    <source>
        <strain evidence="1 2">JCM 12657</strain>
    </source>
</reference>